<organism evidence="2 3">
    <name type="scientific">Candidatus Spechtbacteria bacterium RIFCSPLOWO2_12_FULL_38_22</name>
    <dbReference type="NCBI Taxonomy" id="1802165"/>
    <lineage>
        <taxon>Bacteria</taxon>
        <taxon>Candidatus Spechtiibacteriota</taxon>
    </lineage>
</organism>
<keyword evidence="1" id="KW-1133">Transmembrane helix</keyword>
<dbReference type="Proteomes" id="UP000176770">
    <property type="component" value="Unassembled WGS sequence"/>
</dbReference>
<evidence type="ECO:0000256" key="1">
    <source>
        <dbReference type="SAM" id="Phobius"/>
    </source>
</evidence>
<dbReference type="AlphaFoldDB" id="A0A1G2HIB4"/>
<dbReference type="EMBL" id="MHOK01000005">
    <property type="protein sequence ID" value="OGZ62244.1"/>
    <property type="molecule type" value="Genomic_DNA"/>
</dbReference>
<keyword evidence="1" id="KW-0472">Membrane</keyword>
<protein>
    <submittedName>
        <fullName evidence="2">Uncharacterized protein</fullName>
    </submittedName>
</protein>
<dbReference type="STRING" id="1802165.A3F94_02865"/>
<accession>A0A1G2HIB4</accession>
<name>A0A1G2HIB4_9BACT</name>
<reference evidence="2 3" key="1">
    <citation type="journal article" date="2016" name="Nat. Commun.">
        <title>Thousands of microbial genomes shed light on interconnected biogeochemical processes in an aquifer system.</title>
        <authorList>
            <person name="Anantharaman K."/>
            <person name="Brown C.T."/>
            <person name="Hug L.A."/>
            <person name="Sharon I."/>
            <person name="Castelle C.J."/>
            <person name="Probst A.J."/>
            <person name="Thomas B.C."/>
            <person name="Singh A."/>
            <person name="Wilkins M.J."/>
            <person name="Karaoz U."/>
            <person name="Brodie E.L."/>
            <person name="Williams K.H."/>
            <person name="Hubbard S.S."/>
            <person name="Banfield J.F."/>
        </authorList>
    </citation>
    <scope>NUCLEOTIDE SEQUENCE [LARGE SCALE GENOMIC DNA]</scope>
</reference>
<proteinExistence type="predicted"/>
<evidence type="ECO:0000313" key="2">
    <source>
        <dbReference type="EMBL" id="OGZ62244.1"/>
    </source>
</evidence>
<feature type="transmembrane region" description="Helical" evidence="1">
    <location>
        <begin position="133"/>
        <end position="154"/>
    </location>
</feature>
<feature type="transmembrane region" description="Helical" evidence="1">
    <location>
        <begin position="85"/>
        <end position="112"/>
    </location>
</feature>
<dbReference type="Pfam" id="PF18895">
    <property type="entry name" value="T4SS_pilin"/>
    <property type="match status" value="1"/>
</dbReference>
<sequence>MLNFTKKSTSILALFILVFGGWGINANTHDTREADIIYTPPSEATTTAGEPIELGPIKCNVNWPRIPIPGGTFDLNEYCQPGASISIGTVIAAIYATALWLGGLIAFGALFYSGFLYIFSGNVPANRSKARGMLVNVAWGMGILLLSWVTLRLINPDITNLKFQEPQKTRVCLDANQINCIPVPGFIGRVSYSPYNAGDPLESARCIGTGDVRVGDSTLNSLANIMCESEELLRKDAHSYLIQAVGNSNCSQEDVDALLLKTETLCPANQPGDEALGITGDTVSTGLCYWQGQYGGGAGISFGASGAVYFPNDYLGDAADDFLEIANLDIIDATSPSAEFVNAIQKNLDAVFDYCSNEDSNPNICILLDEDESNIADLNPARREALRCFCTRDILPSKWNPSFPECN</sequence>
<dbReference type="InterPro" id="IPR043993">
    <property type="entry name" value="T4SS_pilin"/>
</dbReference>
<gene>
    <name evidence="2" type="ORF">A3F94_02865</name>
</gene>
<comment type="caution">
    <text evidence="2">The sequence shown here is derived from an EMBL/GenBank/DDBJ whole genome shotgun (WGS) entry which is preliminary data.</text>
</comment>
<keyword evidence="1" id="KW-0812">Transmembrane</keyword>
<evidence type="ECO:0000313" key="3">
    <source>
        <dbReference type="Proteomes" id="UP000176770"/>
    </source>
</evidence>